<keyword evidence="16" id="KW-1185">Reference proteome</keyword>
<dbReference type="GO" id="GO:0005886">
    <property type="term" value="C:plasma membrane"/>
    <property type="evidence" value="ECO:0007669"/>
    <property type="project" value="UniProtKB-SubCell"/>
</dbReference>
<feature type="domain" description="Histidine kinase" evidence="14">
    <location>
        <begin position="121"/>
        <end position="329"/>
    </location>
</feature>
<evidence type="ECO:0000256" key="9">
    <source>
        <dbReference type="ARBA" id="ARBA00022840"/>
    </source>
</evidence>
<evidence type="ECO:0000259" key="14">
    <source>
        <dbReference type="PROSITE" id="PS50109"/>
    </source>
</evidence>
<dbReference type="GO" id="GO:0005524">
    <property type="term" value="F:ATP binding"/>
    <property type="evidence" value="ECO:0007669"/>
    <property type="project" value="UniProtKB-KW"/>
</dbReference>
<accession>A0A198AEB5</accession>
<sequence length="337" mass="38925">MIKLYLRERISWILMFFFGQVLLLLIAYLDHSIPFRSVLYIVFLFTMLFVIFLIVRYHRETAFIKRLNDWETSLDVSGFADAASPFEKIMEAALVNQTQQLHQTASRQQIALEQEKDELLAWIHEVKTPLTAMHLMIGRLENDKAKASITFEWLRIHHLLDQQLHQLRLPSIENDLYIEKVQLEDILFSEIKSLQSWCIQKGIGFDVQLDATETLLSDTKWLAFILRQLLTNAVKYSESFSPDIIVRSFFEQGRTVLEVTDFGRGIDAKDLPRIFDKGFTSTTWHQDSAATGMGLYLARRAADTLHIQIAVHSEVGLGTTFTLTFPQPNELVRITGM</sequence>
<evidence type="ECO:0000256" key="10">
    <source>
        <dbReference type="ARBA" id="ARBA00022989"/>
    </source>
</evidence>
<keyword evidence="7" id="KW-0547">Nucleotide-binding</keyword>
<keyword evidence="6 13" id="KW-0812">Transmembrane</keyword>
<dbReference type="STRING" id="1850517.A8708_13640"/>
<protein>
    <recommendedName>
        <fullName evidence="3">histidine kinase</fullName>
        <ecNumber evidence="3">2.7.13.3</ecNumber>
    </recommendedName>
</protein>
<dbReference type="GO" id="GO:0004721">
    <property type="term" value="F:phosphoprotein phosphatase activity"/>
    <property type="evidence" value="ECO:0007669"/>
    <property type="project" value="TreeGrafter"/>
</dbReference>
<dbReference type="RefSeq" id="WP_068663610.1">
    <property type="nucleotide sequence ID" value="NZ_LYPB01000057.1"/>
</dbReference>
<keyword evidence="8 15" id="KW-0418">Kinase</keyword>
<dbReference type="GO" id="GO:0016036">
    <property type="term" value="P:cellular response to phosphate starvation"/>
    <property type="evidence" value="ECO:0007669"/>
    <property type="project" value="TreeGrafter"/>
</dbReference>
<evidence type="ECO:0000256" key="1">
    <source>
        <dbReference type="ARBA" id="ARBA00000085"/>
    </source>
</evidence>
<dbReference type="Pfam" id="PF02518">
    <property type="entry name" value="HATPase_c"/>
    <property type="match status" value="1"/>
</dbReference>
<evidence type="ECO:0000256" key="11">
    <source>
        <dbReference type="ARBA" id="ARBA00023012"/>
    </source>
</evidence>
<dbReference type="Proteomes" id="UP000078454">
    <property type="component" value="Unassembled WGS sequence"/>
</dbReference>
<evidence type="ECO:0000256" key="2">
    <source>
        <dbReference type="ARBA" id="ARBA00004651"/>
    </source>
</evidence>
<evidence type="ECO:0000256" key="7">
    <source>
        <dbReference type="ARBA" id="ARBA00022741"/>
    </source>
</evidence>
<dbReference type="Gene3D" id="3.30.565.10">
    <property type="entry name" value="Histidine kinase-like ATPase, C-terminal domain"/>
    <property type="match status" value="1"/>
</dbReference>
<evidence type="ECO:0000256" key="5">
    <source>
        <dbReference type="ARBA" id="ARBA00022679"/>
    </source>
</evidence>
<evidence type="ECO:0000256" key="8">
    <source>
        <dbReference type="ARBA" id="ARBA00022777"/>
    </source>
</evidence>
<keyword evidence="10 13" id="KW-1133">Transmembrane helix</keyword>
<dbReference type="EC" id="2.7.13.3" evidence="3"/>
<feature type="transmembrane region" description="Helical" evidence="13">
    <location>
        <begin position="35"/>
        <end position="55"/>
    </location>
</feature>
<comment type="catalytic activity">
    <reaction evidence="1">
        <text>ATP + protein L-histidine = ADP + protein N-phospho-L-histidine.</text>
        <dbReference type="EC" id="2.7.13.3"/>
    </reaction>
</comment>
<evidence type="ECO:0000256" key="3">
    <source>
        <dbReference type="ARBA" id="ARBA00012438"/>
    </source>
</evidence>
<evidence type="ECO:0000256" key="4">
    <source>
        <dbReference type="ARBA" id="ARBA00022475"/>
    </source>
</evidence>
<organism evidence="15 16">
    <name type="scientific">Paenibacillus oryzisoli</name>
    <dbReference type="NCBI Taxonomy" id="1850517"/>
    <lineage>
        <taxon>Bacteria</taxon>
        <taxon>Bacillati</taxon>
        <taxon>Bacillota</taxon>
        <taxon>Bacilli</taxon>
        <taxon>Bacillales</taxon>
        <taxon>Paenibacillaceae</taxon>
        <taxon>Paenibacillus</taxon>
    </lineage>
</organism>
<keyword evidence="12 13" id="KW-0472">Membrane</keyword>
<dbReference type="InterPro" id="IPR003594">
    <property type="entry name" value="HATPase_dom"/>
</dbReference>
<evidence type="ECO:0000313" key="15">
    <source>
        <dbReference type="EMBL" id="OAS19396.1"/>
    </source>
</evidence>
<dbReference type="InterPro" id="IPR050351">
    <property type="entry name" value="BphY/WalK/GraS-like"/>
</dbReference>
<dbReference type="OrthoDB" id="9780487at2"/>
<evidence type="ECO:0000256" key="13">
    <source>
        <dbReference type="SAM" id="Phobius"/>
    </source>
</evidence>
<dbReference type="InterPro" id="IPR004358">
    <property type="entry name" value="Sig_transdc_His_kin-like_C"/>
</dbReference>
<feature type="transmembrane region" description="Helical" evidence="13">
    <location>
        <begin position="12"/>
        <end position="29"/>
    </location>
</feature>
<name>A0A198AEB5_9BACL</name>
<keyword evidence="11" id="KW-0902">Two-component regulatory system</keyword>
<evidence type="ECO:0000256" key="6">
    <source>
        <dbReference type="ARBA" id="ARBA00022692"/>
    </source>
</evidence>
<dbReference type="EMBL" id="LYPB01000057">
    <property type="protein sequence ID" value="OAS19396.1"/>
    <property type="molecule type" value="Genomic_DNA"/>
</dbReference>
<dbReference type="InterPro" id="IPR036890">
    <property type="entry name" value="HATPase_C_sf"/>
</dbReference>
<dbReference type="PRINTS" id="PR00344">
    <property type="entry name" value="BCTRLSENSOR"/>
</dbReference>
<keyword evidence="9" id="KW-0067">ATP-binding</keyword>
<keyword evidence="4" id="KW-1003">Cell membrane</keyword>
<dbReference type="SUPFAM" id="SSF55874">
    <property type="entry name" value="ATPase domain of HSP90 chaperone/DNA topoisomerase II/histidine kinase"/>
    <property type="match status" value="1"/>
</dbReference>
<dbReference type="AlphaFoldDB" id="A0A198AEB5"/>
<dbReference type="GO" id="GO:0000155">
    <property type="term" value="F:phosphorelay sensor kinase activity"/>
    <property type="evidence" value="ECO:0007669"/>
    <property type="project" value="TreeGrafter"/>
</dbReference>
<keyword evidence="5" id="KW-0808">Transferase</keyword>
<gene>
    <name evidence="15" type="ORF">A8708_13640</name>
</gene>
<comment type="subcellular location">
    <subcellularLocation>
        <location evidence="2">Cell membrane</location>
        <topology evidence="2">Multi-pass membrane protein</topology>
    </subcellularLocation>
</comment>
<dbReference type="InterPro" id="IPR005467">
    <property type="entry name" value="His_kinase_dom"/>
</dbReference>
<dbReference type="PROSITE" id="PS50109">
    <property type="entry name" value="HIS_KIN"/>
    <property type="match status" value="1"/>
</dbReference>
<proteinExistence type="predicted"/>
<evidence type="ECO:0000256" key="12">
    <source>
        <dbReference type="ARBA" id="ARBA00023136"/>
    </source>
</evidence>
<comment type="caution">
    <text evidence="15">The sequence shown here is derived from an EMBL/GenBank/DDBJ whole genome shotgun (WGS) entry which is preliminary data.</text>
</comment>
<dbReference type="PANTHER" id="PTHR45453:SF2">
    <property type="entry name" value="HISTIDINE KINASE"/>
    <property type="match status" value="1"/>
</dbReference>
<dbReference type="PANTHER" id="PTHR45453">
    <property type="entry name" value="PHOSPHATE REGULON SENSOR PROTEIN PHOR"/>
    <property type="match status" value="1"/>
</dbReference>
<reference evidence="15 16" key="1">
    <citation type="submission" date="2016-05" db="EMBL/GenBank/DDBJ databases">
        <title>Paenibacillus sp. 1ZS3-15 nov., isolated from the rhizosphere soil.</title>
        <authorList>
            <person name="Zhang X.X."/>
            <person name="Zhang J."/>
        </authorList>
    </citation>
    <scope>NUCLEOTIDE SEQUENCE [LARGE SCALE GENOMIC DNA]</scope>
    <source>
        <strain evidence="15 16">1ZS3-15</strain>
    </source>
</reference>
<evidence type="ECO:0000313" key="16">
    <source>
        <dbReference type="Proteomes" id="UP000078454"/>
    </source>
</evidence>
<dbReference type="SMART" id="SM00387">
    <property type="entry name" value="HATPase_c"/>
    <property type="match status" value="1"/>
</dbReference>